<feature type="compositionally biased region" description="Low complexity" evidence="5">
    <location>
        <begin position="183"/>
        <end position="217"/>
    </location>
</feature>
<dbReference type="Pfam" id="PF04542">
    <property type="entry name" value="Sigma70_r2"/>
    <property type="match status" value="1"/>
</dbReference>
<evidence type="ECO:0000259" key="6">
    <source>
        <dbReference type="Pfam" id="PF04542"/>
    </source>
</evidence>
<dbReference type="GO" id="GO:0006352">
    <property type="term" value="P:DNA-templated transcription initiation"/>
    <property type="evidence" value="ECO:0007669"/>
    <property type="project" value="InterPro"/>
</dbReference>
<dbReference type="InterPro" id="IPR014284">
    <property type="entry name" value="RNA_pol_sigma-70_dom"/>
</dbReference>
<dbReference type="InterPro" id="IPR014326">
    <property type="entry name" value="RNA_pol_sigma-70_Plancto"/>
</dbReference>
<dbReference type="Proteomes" id="UP000315440">
    <property type="component" value="Unassembled WGS sequence"/>
</dbReference>
<evidence type="ECO:0000259" key="7">
    <source>
        <dbReference type="Pfam" id="PF08281"/>
    </source>
</evidence>
<evidence type="ECO:0000256" key="2">
    <source>
        <dbReference type="ARBA" id="ARBA00023082"/>
    </source>
</evidence>
<gene>
    <name evidence="8" type="primary">rpoE</name>
    <name evidence="8" type="ORF">Mal64_05060</name>
</gene>
<dbReference type="EMBL" id="SJPQ01000001">
    <property type="protein sequence ID" value="TWT90123.1"/>
    <property type="molecule type" value="Genomic_DNA"/>
</dbReference>
<dbReference type="Pfam" id="PF08281">
    <property type="entry name" value="Sigma70_r4_2"/>
    <property type="match status" value="1"/>
</dbReference>
<feature type="domain" description="RNA polymerase sigma-70 region 2" evidence="6">
    <location>
        <begin position="3"/>
        <end position="70"/>
    </location>
</feature>
<dbReference type="Gene3D" id="1.10.10.10">
    <property type="entry name" value="Winged helix-like DNA-binding domain superfamily/Winged helix DNA-binding domain"/>
    <property type="match status" value="1"/>
</dbReference>
<dbReference type="NCBIfam" id="TIGR02984">
    <property type="entry name" value="Sig-70_plancto1"/>
    <property type="match status" value="1"/>
</dbReference>
<dbReference type="InterPro" id="IPR013325">
    <property type="entry name" value="RNA_pol_sigma_r2"/>
</dbReference>
<evidence type="ECO:0000256" key="4">
    <source>
        <dbReference type="ARBA" id="ARBA00023163"/>
    </source>
</evidence>
<accession>A0A5C5ZV81</accession>
<proteinExistence type="predicted"/>
<feature type="region of interest" description="Disordered" evidence="5">
    <location>
        <begin position="183"/>
        <end position="224"/>
    </location>
</feature>
<evidence type="ECO:0000313" key="9">
    <source>
        <dbReference type="Proteomes" id="UP000315440"/>
    </source>
</evidence>
<dbReference type="InterPro" id="IPR013249">
    <property type="entry name" value="RNA_pol_sigma70_r4_t2"/>
</dbReference>
<dbReference type="CDD" id="cd06171">
    <property type="entry name" value="Sigma70_r4"/>
    <property type="match status" value="1"/>
</dbReference>
<dbReference type="InterPro" id="IPR013324">
    <property type="entry name" value="RNA_pol_sigma_r3/r4-like"/>
</dbReference>
<evidence type="ECO:0000256" key="1">
    <source>
        <dbReference type="ARBA" id="ARBA00023015"/>
    </source>
</evidence>
<dbReference type="GO" id="GO:0016987">
    <property type="term" value="F:sigma factor activity"/>
    <property type="evidence" value="ECO:0007669"/>
    <property type="project" value="UniProtKB-KW"/>
</dbReference>
<evidence type="ECO:0000313" key="8">
    <source>
        <dbReference type="EMBL" id="TWT90123.1"/>
    </source>
</evidence>
<feature type="domain" description="RNA polymerase sigma factor 70 region 4 type 2" evidence="7">
    <location>
        <begin position="122"/>
        <end position="173"/>
    </location>
</feature>
<keyword evidence="4" id="KW-0804">Transcription</keyword>
<keyword evidence="3" id="KW-0238">DNA-binding</keyword>
<organism evidence="8 9">
    <name type="scientific">Pseudobythopirellula maris</name>
    <dbReference type="NCBI Taxonomy" id="2527991"/>
    <lineage>
        <taxon>Bacteria</taxon>
        <taxon>Pseudomonadati</taxon>
        <taxon>Planctomycetota</taxon>
        <taxon>Planctomycetia</taxon>
        <taxon>Pirellulales</taxon>
        <taxon>Lacipirellulaceae</taxon>
        <taxon>Pseudobythopirellula</taxon>
    </lineage>
</organism>
<sequence>MGLYSQYLKLVVSSQLDDKLRKRVSASDVVQETFYEAHRDFAAFRGESPEELLGWMRRILVNNLLRAVEQNVYAAKRDVRREVSLDHVRRGVERSTIRFSALAAGREASPSTDMQRQESEAALAASLAELPDDYQEVIRLRHLEGLPFAEVAERMDRTSGAVRMLWLRAIKQLRDAQRLVQHADATPPAGDASGDAAAVDHPAVGNSGSLSSGPLNSHTQGDTE</sequence>
<keyword evidence="2" id="KW-0731">Sigma factor</keyword>
<dbReference type="PANTHER" id="PTHR30385">
    <property type="entry name" value="SIGMA FACTOR F FLAGELLAR"/>
    <property type="match status" value="1"/>
</dbReference>
<dbReference type="InterPro" id="IPR036388">
    <property type="entry name" value="WH-like_DNA-bd_sf"/>
</dbReference>
<protein>
    <submittedName>
        <fullName evidence="8">ECF RNA polymerase sigma-E factor</fullName>
    </submittedName>
</protein>
<keyword evidence="9" id="KW-1185">Reference proteome</keyword>
<dbReference type="Gene3D" id="1.10.1740.10">
    <property type="match status" value="1"/>
</dbReference>
<dbReference type="NCBIfam" id="TIGR02937">
    <property type="entry name" value="sigma70-ECF"/>
    <property type="match status" value="1"/>
</dbReference>
<dbReference type="AlphaFoldDB" id="A0A5C5ZV81"/>
<reference evidence="8 9" key="1">
    <citation type="submission" date="2019-02" db="EMBL/GenBank/DDBJ databases">
        <title>Deep-cultivation of Planctomycetes and their phenomic and genomic characterization uncovers novel biology.</title>
        <authorList>
            <person name="Wiegand S."/>
            <person name="Jogler M."/>
            <person name="Boedeker C."/>
            <person name="Pinto D."/>
            <person name="Vollmers J."/>
            <person name="Rivas-Marin E."/>
            <person name="Kohn T."/>
            <person name="Peeters S.H."/>
            <person name="Heuer A."/>
            <person name="Rast P."/>
            <person name="Oberbeckmann S."/>
            <person name="Bunk B."/>
            <person name="Jeske O."/>
            <person name="Meyerdierks A."/>
            <person name="Storesund J.E."/>
            <person name="Kallscheuer N."/>
            <person name="Luecker S."/>
            <person name="Lage O.M."/>
            <person name="Pohl T."/>
            <person name="Merkel B.J."/>
            <person name="Hornburger P."/>
            <person name="Mueller R.-W."/>
            <person name="Bruemmer F."/>
            <person name="Labrenz M."/>
            <person name="Spormann A.M."/>
            <person name="Op Den Camp H."/>
            <person name="Overmann J."/>
            <person name="Amann R."/>
            <person name="Jetten M.S.M."/>
            <person name="Mascher T."/>
            <person name="Medema M.H."/>
            <person name="Devos D.P."/>
            <person name="Kaster A.-K."/>
            <person name="Ovreas L."/>
            <person name="Rohde M."/>
            <person name="Galperin M.Y."/>
            <person name="Jogler C."/>
        </authorList>
    </citation>
    <scope>NUCLEOTIDE SEQUENCE [LARGE SCALE GENOMIC DNA]</scope>
    <source>
        <strain evidence="8 9">Mal64</strain>
    </source>
</reference>
<dbReference type="InterPro" id="IPR007627">
    <property type="entry name" value="RNA_pol_sigma70_r2"/>
</dbReference>
<dbReference type="GO" id="GO:0003677">
    <property type="term" value="F:DNA binding"/>
    <property type="evidence" value="ECO:0007669"/>
    <property type="project" value="UniProtKB-KW"/>
</dbReference>
<dbReference type="SUPFAM" id="SSF88946">
    <property type="entry name" value="Sigma2 domain of RNA polymerase sigma factors"/>
    <property type="match status" value="1"/>
</dbReference>
<evidence type="ECO:0000256" key="5">
    <source>
        <dbReference type="SAM" id="MobiDB-lite"/>
    </source>
</evidence>
<name>A0A5C5ZV81_9BACT</name>
<comment type="caution">
    <text evidence="8">The sequence shown here is derived from an EMBL/GenBank/DDBJ whole genome shotgun (WGS) entry which is preliminary data.</text>
</comment>
<evidence type="ECO:0000256" key="3">
    <source>
        <dbReference type="ARBA" id="ARBA00023125"/>
    </source>
</evidence>
<dbReference type="PANTHER" id="PTHR30385:SF8">
    <property type="entry name" value="RNA POLYMERASE SIGMA-E FACTOR"/>
    <property type="match status" value="1"/>
</dbReference>
<dbReference type="SUPFAM" id="SSF88659">
    <property type="entry name" value="Sigma3 and sigma4 domains of RNA polymerase sigma factors"/>
    <property type="match status" value="1"/>
</dbReference>
<keyword evidence="1" id="KW-0805">Transcription regulation</keyword>